<feature type="transmembrane region" description="Helical" evidence="8">
    <location>
        <begin position="30"/>
        <end position="51"/>
    </location>
</feature>
<feature type="transmembrane region" description="Helical" evidence="8">
    <location>
        <begin position="317"/>
        <end position="335"/>
    </location>
</feature>
<keyword evidence="7 8" id="KW-0472">Membrane</keyword>
<keyword evidence="5 8" id="KW-0812">Transmembrane</keyword>
<feature type="transmembrane region" description="Helical" evidence="8">
    <location>
        <begin position="199"/>
        <end position="221"/>
    </location>
</feature>
<name>C8PS65_9SPIR</name>
<evidence type="ECO:0000256" key="2">
    <source>
        <dbReference type="ARBA" id="ARBA00009617"/>
    </source>
</evidence>
<feature type="transmembrane region" description="Helical" evidence="8">
    <location>
        <begin position="128"/>
        <end position="149"/>
    </location>
</feature>
<dbReference type="InterPro" id="IPR018043">
    <property type="entry name" value="Na/Gal_symport_CS"/>
</dbReference>
<reference evidence="9 10" key="1">
    <citation type="submission" date="2009-07" db="EMBL/GenBank/DDBJ databases">
        <authorList>
            <person name="Madupu R."/>
            <person name="Sebastian Y."/>
            <person name="Durkin A.S."/>
            <person name="Torralba M."/>
            <person name="Methe B."/>
            <person name="Sutton G.G."/>
            <person name="Strausberg R.L."/>
            <person name="Nelson K.E."/>
        </authorList>
    </citation>
    <scope>NUCLEOTIDE SEQUENCE [LARGE SCALE GENOMIC DNA]</scope>
    <source>
        <strain evidence="9 10">ATCC 35580</strain>
    </source>
</reference>
<feature type="transmembrane region" description="Helical" evidence="8">
    <location>
        <begin position="422"/>
        <end position="443"/>
    </location>
</feature>
<evidence type="ECO:0000256" key="4">
    <source>
        <dbReference type="ARBA" id="ARBA00022475"/>
    </source>
</evidence>
<dbReference type="InterPro" id="IPR001927">
    <property type="entry name" value="Na/Gal_symport"/>
</dbReference>
<proteinExistence type="inferred from homology"/>
<dbReference type="eggNOG" id="COG2211">
    <property type="taxonomic scope" value="Bacteria"/>
</dbReference>
<keyword evidence="6 8" id="KW-1133">Transmembrane helix</keyword>
<feature type="transmembrane region" description="Helical" evidence="8">
    <location>
        <begin position="98"/>
        <end position="116"/>
    </location>
</feature>
<dbReference type="GO" id="GO:0006814">
    <property type="term" value="P:sodium ion transport"/>
    <property type="evidence" value="ECO:0007669"/>
    <property type="project" value="InterPro"/>
</dbReference>
<evidence type="ECO:0000256" key="7">
    <source>
        <dbReference type="ARBA" id="ARBA00023136"/>
    </source>
</evidence>
<evidence type="ECO:0000313" key="10">
    <source>
        <dbReference type="Proteomes" id="UP000004509"/>
    </source>
</evidence>
<dbReference type="PROSITE" id="PS00872">
    <property type="entry name" value="NA_GALACTOSIDE_SYMP"/>
    <property type="match status" value="1"/>
</dbReference>
<feature type="transmembrane region" description="Helical" evidence="8">
    <location>
        <begin position="58"/>
        <end position="78"/>
    </location>
</feature>
<dbReference type="NCBIfam" id="TIGR00792">
    <property type="entry name" value="gph"/>
    <property type="match status" value="1"/>
</dbReference>
<dbReference type="CDD" id="cd17332">
    <property type="entry name" value="MFS_MelB_like"/>
    <property type="match status" value="1"/>
</dbReference>
<sequence length="456" mass="49285">MNKKNTVDTADVPITEVHLAEARLPVRKKIGFGIADIGGNLFFTAMGFWTLTYLTDTVYLAPALAGIAVMTAKIWDAVTDPIVGFFSDNTRTRFGRRRPYLLFGALPFGLSLWLFFTKPSFTAQTALFWWALLMLCLVNTAMTLVNIPYSALTPELTSDYNEQTSLNAYRFLCAGIGTIMGAVIVMPIVNIFPSKASGFSAAGAVIGGIILVTTLITFFSVKESAVPPKTSTGKASAFFDSYRSVFKNSAYTVLLAVFVLHITALNFLQGMVVYYLKYIYRAESLSSMIMGLLLITAIVSIPIAAKCSNLLGKNFSYRTGLAVLCVSTMVIFFIGHRIGVTGLAISFVCAGIGVGFAFATPWAMLPDAIAWQPDTVRNEGCYYGVWTFASKLGQAVSTGVSGLILSAAGYHADTIQSPQTIFAIRLIAGPIAAAACLLGFILIRFYPIDKKRKALA</sequence>
<comment type="similarity">
    <text evidence="2">Belongs to the sodium:galactoside symporter (TC 2.A.2) family.</text>
</comment>
<evidence type="ECO:0000256" key="5">
    <source>
        <dbReference type="ARBA" id="ARBA00022692"/>
    </source>
</evidence>
<dbReference type="GO" id="GO:0008643">
    <property type="term" value="P:carbohydrate transport"/>
    <property type="evidence" value="ECO:0007669"/>
    <property type="project" value="InterPro"/>
</dbReference>
<dbReference type="GO" id="GO:0005886">
    <property type="term" value="C:plasma membrane"/>
    <property type="evidence" value="ECO:0007669"/>
    <property type="project" value="UniProtKB-SubCell"/>
</dbReference>
<dbReference type="OrthoDB" id="9764596at2"/>
<dbReference type="InterPro" id="IPR039672">
    <property type="entry name" value="MFS_2"/>
</dbReference>
<dbReference type="InterPro" id="IPR036259">
    <property type="entry name" value="MFS_trans_sf"/>
</dbReference>
<evidence type="ECO:0000313" key="9">
    <source>
        <dbReference type="EMBL" id="EEV19735.1"/>
    </source>
</evidence>
<dbReference type="RefSeq" id="WP_006189436.1">
    <property type="nucleotide sequence ID" value="NZ_ACYH01000049.1"/>
</dbReference>
<dbReference type="PANTHER" id="PTHR11328">
    <property type="entry name" value="MAJOR FACILITATOR SUPERFAMILY DOMAIN-CONTAINING PROTEIN"/>
    <property type="match status" value="1"/>
</dbReference>
<feature type="transmembrane region" description="Helical" evidence="8">
    <location>
        <begin position="169"/>
        <end position="192"/>
    </location>
</feature>
<organism evidence="9 10">
    <name type="scientific">Treponema vincentii ATCC 35580</name>
    <dbReference type="NCBI Taxonomy" id="596324"/>
    <lineage>
        <taxon>Bacteria</taxon>
        <taxon>Pseudomonadati</taxon>
        <taxon>Spirochaetota</taxon>
        <taxon>Spirochaetia</taxon>
        <taxon>Spirochaetales</taxon>
        <taxon>Treponemataceae</taxon>
        <taxon>Treponema</taxon>
    </lineage>
</organism>
<protein>
    <submittedName>
        <fullName evidence="9">Transporter, major facilitator family protein</fullName>
    </submittedName>
</protein>
<evidence type="ECO:0000256" key="3">
    <source>
        <dbReference type="ARBA" id="ARBA00022448"/>
    </source>
</evidence>
<gene>
    <name evidence="9" type="ORF">TREVI0001_1229</name>
</gene>
<accession>C8PS65</accession>
<feature type="transmembrane region" description="Helical" evidence="8">
    <location>
        <begin position="288"/>
        <end position="305"/>
    </location>
</feature>
<dbReference type="Gene3D" id="1.20.1250.20">
    <property type="entry name" value="MFS general substrate transporter like domains"/>
    <property type="match status" value="2"/>
</dbReference>
<feature type="transmembrane region" description="Helical" evidence="8">
    <location>
        <begin position="342"/>
        <end position="364"/>
    </location>
</feature>
<dbReference type="AlphaFoldDB" id="C8PS65"/>
<dbReference type="GO" id="GO:0015293">
    <property type="term" value="F:symporter activity"/>
    <property type="evidence" value="ECO:0007669"/>
    <property type="project" value="InterPro"/>
</dbReference>
<dbReference type="SUPFAM" id="SSF103473">
    <property type="entry name" value="MFS general substrate transporter"/>
    <property type="match status" value="1"/>
</dbReference>
<dbReference type="EMBL" id="ACYH01000049">
    <property type="protein sequence ID" value="EEV19735.1"/>
    <property type="molecule type" value="Genomic_DNA"/>
</dbReference>
<dbReference type="STRING" id="596324.TREVI0001_1229"/>
<comment type="subcellular location">
    <subcellularLocation>
        <location evidence="1">Cell membrane</location>
        <topology evidence="1">Multi-pass membrane protein</topology>
    </subcellularLocation>
</comment>
<dbReference type="PANTHER" id="PTHR11328:SF24">
    <property type="entry name" value="MAJOR FACILITATOR SUPERFAMILY (MFS) PROFILE DOMAIN-CONTAINING PROTEIN"/>
    <property type="match status" value="1"/>
</dbReference>
<comment type="caution">
    <text evidence="9">The sequence shown here is derived from an EMBL/GenBank/DDBJ whole genome shotgun (WGS) entry which is preliminary data.</text>
</comment>
<dbReference type="Pfam" id="PF13347">
    <property type="entry name" value="MFS_2"/>
    <property type="match status" value="1"/>
</dbReference>
<feature type="transmembrane region" description="Helical" evidence="8">
    <location>
        <begin position="250"/>
        <end position="276"/>
    </location>
</feature>
<dbReference type="Proteomes" id="UP000004509">
    <property type="component" value="Unassembled WGS sequence"/>
</dbReference>
<evidence type="ECO:0000256" key="1">
    <source>
        <dbReference type="ARBA" id="ARBA00004651"/>
    </source>
</evidence>
<keyword evidence="4" id="KW-1003">Cell membrane</keyword>
<keyword evidence="3" id="KW-0813">Transport</keyword>
<evidence type="ECO:0000256" key="6">
    <source>
        <dbReference type="ARBA" id="ARBA00022989"/>
    </source>
</evidence>
<evidence type="ECO:0000256" key="8">
    <source>
        <dbReference type="SAM" id="Phobius"/>
    </source>
</evidence>